<keyword evidence="3 8" id="KW-0645">Protease</keyword>
<feature type="active site" description="Charge relay system" evidence="7 8">
    <location>
        <position position="155"/>
    </location>
</feature>
<feature type="active site" description="Charge relay system" evidence="7 8">
    <location>
        <position position="231"/>
    </location>
</feature>
<evidence type="ECO:0000313" key="13">
    <source>
        <dbReference type="EMBL" id="KAG0586118.1"/>
    </source>
</evidence>
<gene>
    <name evidence="13" type="ORF">KC19_2G065600</name>
</gene>
<organism evidence="13 14">
    <name type="scientific">Ceratodon purpureus</name>
    <name type="common">Fire moss</name>
    <name type="synonym">Dicranum purpureum</name>
    <dbReference type="NCBI Taxonomy" id="3225"/>
    <lineage>
        <taxon>Eukaryota</taxon>
        <taxon>Viridiplantae</taxon>
        <taxon>Streptophyta</taxon>
        <taxon>Embryophyta</taxon>
        <taxon>Bryophyta</taxon>
        <taxon>Bryophytina</taxon>
        <taxon>Bryopsida</taxon>
        <taxon>Dicranidae</taxon>
        <taxon>Pseudoditrichales</taxon>
        <taxon>Ditrichaceae</taxon>
        <taxon>Ceratodon</taxon>
    </lineage>
</organism>
<dbReference type="GO" id="GO:0005576">
    <property type="term" value="C:extracellular region"/>
    <property type="evidence" value="ECO:0007669"/>
    <property type="project" value="UniProtKB-SubCell"/>
</dbReference>
<dbReference type="InterPro" id="IPR023827">
    <property type="entry name" value="Peptidase_S8_Asp-AS"/>
</dbReference>
<evidence type="ECO:0000256" key="3">
    <source>
        <dbReference type="ARBA" id="ARBA00022670"/>
    </source>
</evidence>
<keyword evidence="4 8" id="KW-0378">Hydrolase</keyword>
<evidence type="ECO:0000259" key="12">
    <source>
        <dbReference type="Pfam" id="PF17766"/>
    </source>
</evidence>
<dbReference type="Proteomes" id="UP000822688">
    <property type="component" value="Chromosome 2"/>
</dbReference>
<proteinExistence type="inferred from homology"/>
<evidence type="ECO:0000256" key="1">
    <source>
        <dbReference type="ARBA" id="ARBA00004613"/>
    </source>
</evidence>
<dbReference type="PANTHER" id="PTHR10795">
    <property type="entry name" value="PROPROTEIN CONVERTASE SUBTILISIN/KEXIN"/>
    <property type="match status" value="1"/>
</dbReference>
<dbReference type="InterPro" id="IPR010259">
    <property type="entry name" value="S8pro/Inhibitor_I9"/>
</dbReference>
<dbReference type="InterPro" id="IPR034197">
    <property type="entry name" value="Peptidases_S8_3"/>
</dbReference>
<protein>
    <recommendedName>
        <fullName evidence="15">Subtilisin-like protease</fullName>
    </recommendedName>
</protein>
<dbReference type="InterPro" id="IPR023828">
    <property type="entry name" value="Peptidase_S8_Ser-AS"/>
</dbReference>
<dbReference type="InterPro" id="IPR015500">
    <property type="entry name" value="Peptidase_S8_subtilisin-rel"/>
</dbReference>
<feature type="active site" description="Charge relay system" evidence="7 8">
    <location>
        <position position="592"/>
    </location>
</feature>
<dbReference type="Pfam" id="PF17766">
    <property type="entry name" value="fn3_6"/>
    <property type="match status" value="1"/>
</dbReference>
<dbReference type="InterPro" id="IPR022398">
    <property type="entry name" value="Peptidase_S8_His-AS"/>
</dbReference>
<dbReference type="Pfam" id="PF05922">
    <property type="entry name" value="Inhibitor_I9"/>
    <property type="match status" value="1"/>
</dbReference>
<reference evidence="13" key="1">
    <citation type="submission" date="2020-06" db="EMBL/GenBank/DDBJ databases">
        <title>WGS assembly of Ceratodon purpureus strain R40.</title>
        <authorList>
            <person name="Carey S.B."/>
            <person name="Jenkins J."/>
            <person name="Shu S."/>
            <person name="Lovell J.T."/>
            <person name="Sreedasyam A."/>
            <person name="Maumus F."/>
            <person name="Tiley G.P."/>
            <person name="Fernandez-Pozo N."/>
            <person name="Barry K."/>
            <person name="Chen C."/>
            <person name="Wang M."/>
            <person name="Lipzen A."/>
            <person name="Daum C."/>
            <person name="Saski C.A."/>
            <person name="Payton A.C."/>
            <person name="Mcbreen J.C."/>
            <person name="Conrad R.E."/>
            <person name="Kollar L.M."/>
            <person name="Olsson S."/>
            <person name="Huttunen S."/>
            <person name="Landis J.B."/>
            <person name="Wickett N.J."/>
            <person name="Johnson M.G."/>
            <person name="Rensing S.A."/>
            <person name="Grimwood J."/>
            <person name="Schmutz J."/>
            <person name="Mcdaniel S.F."/>
        </authorList>
    </citation>
    <scope>NUCLEOTIDE SEQUENCE</scope>
    <source>
        <strain evidence="13">R40</strain>
    </source>
</reference>
<dbReference type="InterPro" id="IPR045051">
    <property type="entry name" value="SBT"/>
</dbReference>
<dbReference type="InterPro" id="IPR000209">
    <property type="entry name" value="Peptidase_S8/S53_dom"/>
</dbReference>
<sequence>MARKKACGDHGDCIARLVLYCTLAALCFVPSSALDSYIVRFDPDAMQSTLGIASDYMDIAAQNNAMLDTAFGLMREPDTHKIYDYSSTFRGVAITMSPAQKAILERNPMVTSVELDREVTIYTTHSHDYMALQNAWAKVAGNHSAGEDIVIGVVDTGIYPDHPSFAATDGVKPYGPHPTFKGVCRTDPRVPNGFCNGKIVGAQVFFESSKASGIVNATDPDVNSPLDGNGHGTHCAGTAAGNYGVPVVVNGANYGLASGTAPRARLAVYKALASDGKGRSSDLIAAVDQAVADGVHVLSLSLGPNAANVGSVTFTDTFEIACLGALKAGVYVVHAAGNTGPGTSTISSWSPWLTSVGASTMDRTYPNRLYTGDGKTVSGQGLAPPTPGTQNYPLIRAVDAKLTSTSFVNTDFDCADPTVLNKKQIQGKILVCMWNGVPSFMGESGTLSRVAAQAMGAVGVVLVTMQTYDEPHSPSTFDFQDFPGISIWGAKAMESFVTYLQTANAPTGRIGGGTTAEYTGLPPVVAPFSSRGPDFYYGLDQPSATDQPVADVLKPTIVAPGVDIWSAWSPLSTSDKLSIFKGEKFCMISGTSMATPHMAGVAALVRQAHPDWTPSMIASALATTAIPLDSLDNPLIAYDEDLDQFGQKIKQIKRPGNAFDFGGGFVDAATAIDPGLVFDATYGDYIKFLCTIKDLTPALVKAVTSQDCPANPGLASDLNLPSITIGTLAKTRVVPRMVKNVGPLETYTAVINSKNADVDITVDPPTFTIAPGATQLITFTLKAVKNAVYVNQTSFGRIYLTGNLGHVVKIPVSVTYRQV</sequence>
<dbReference type="AlphaFoldDB" id="A0A8T0ITX6"/>
<dbReference type="Gene3D" id="3.50.30.30">
    <property type="match status" value="1"/>
</dbReference>
<evidence type="ECO:0000256" key="5">
    <source>
        <dbReference type="ARBA" id="ARBA00022825"/>
    </source>
</evidence>
<keyword evidence="5 8" id="KW-0720">Serine protease</keyword>
<feature type="domain" description="Subtilisin-like protease fibronectin type-III" evidence="12">
    <location>
        <begin position="717"/>
        <end position="814"/>
    </location>
</feature>
<comment type="subcellular location">
    <subcellularLocation>
        <location evidence="1">Secreted</location>
    </subcellularLocation>
</comment>
<comment type="caution">
    <text evidence="13">The sequence shown here is derived from an EMBL/GenBank/DDBJ whole genome shotgun (WGS) entry which is preliminary data.</text>
</comment>
<evidence type="ECO:0000259" key="10">
    <source>
        <dbReference type="Pfam" id="PF00082"/>
    </source>
</evidence>
<evidence type="ECO:0000259" key="11">
    <source>
        <dbReference type="Pfam" id="PF05922"/>
    </source>
</evidence>
<feature type="domain" description="Inhibitor I9" evidence="11">
    <location>
        <begin position="36"/>
        <end position="121"/>
    </location>
</feature>
<dbReference type="GO" id="GO:0004252">
    <property type="term" value="F:serine-type endopeptidase activity"/>
    <property type="evidence" value="ECO:0007669"/>
    <property type="project" value="UniProtKB-UniRule"/>
</dbReference>
<dbReference type="PRINTS" id="PR00723">
    <property type="entry name" value="SUBTILISIN"/>
</dbReference>
<dbReference type="CDD" id="cd02120">
    <property type="entry name" value="PA_subtilisin_like"/>
    <property type="match status" value="1"/>
</dbReference>
<dbReference type="PROSITE" id="PS00137">
    <property type="entry name" value="SUBTILASE_HIS"/>
    <property type="match status" value="1"/>
</dbReference>
<evidence type="ECO:0000256" key="2">
    <source>
        <dbReference type="ARBA" id="ARBA00011073"/>
    </source>
</evidence>
<evidence type="ECO:0008006" key="15">
    <source>
        <dbReference type="Google" id="ProtNLM"/>
    </source>
</evidence>
<keyword evidence="14" id="KW-1185">Reference proteome</keyword>
<dbReference type="Pfam" id="PF00082">
    <property type="entry name" value="Peptidase_S8"/>
    <property type="match status" value="1"/>
</dbReference>
<name>A0A8T0ITX6_CERPU</name>
<dbReference type="PROSITE" id="PS00136">
    <property type="entry name" value="SUBTILASE_ASP"/>
    <property type="match status" value="1"/>
</dbReference>
<dbReference type="PROSITE" id="PS51892">
    <property type="entry name" value="SUBTILASE"/>
    <property type="match status" value="1"/>
</dbReference>
<dbReference type="EMBL" id="CM026422">
    <property type="protein sequence ID" value="KAG0586118.1"/>
    <property type="molecule type" value="Genomic_DNA"/>
</dbReference>
<comment type="similarity">
    <text evidence="2 8 9">Belongs to the peptidase S8 family.</text>
</comment>
<dbReference type="Gene3D" id="3.40.50.200">
    <property type="entry name" value="Peptidase S8/S53 domain"/>
    <property type="match status" value="1"/>
</dbReference>
<evidence type="ECO:0000256" key="6">
    <source>
        <dbReference type="ARBA" id="ARBA00023180"/>
    </source>
</evidence>
<accession>A0A8T0ITX6</accession>
<dbReference type="GO" id="GO:0006508">
    <property type="term" value="P:proteolysis"/>
    <property type="evidence" value="ECO:0007669"/>
    <property type="project" value="UniProtKB-KW"/>
</dbReference>
<evidence type="ECO:0000256" key="9">
    <source>
        <dbReference type="RuleBase" id="RU003355"/>
    </source>
</evidence>
<dbReference type="SUPFAM" id="SSF52743">
    <property type="entry name" value="Subtilisin-like"/>
    <property type="match status" value="1"/>
</dbReference>
<evidence type="ECO:0000256" key="7">
    <source>
        <dbReference type="PIRSR" id="PIRSR615500-1"/>
    </source>
</evidence>
<dbReference type="InterPro" id="IPR037045">
    <property type="entry name" value="S8pro/Inhibitor_I9_sf"/>
</dbReference>
<evidence type="ECO:0000256" key="8">
    <source>
        <dbReference type="PROSITE-ProRule" id="PRU01240"/>
    </source>
</evidence>
<dbReference type="InterPro" id="IPR041469">
    <property type="entry name" value="Subtilisin-like_FN3"/>
</dbReference>
<dbReference type="InterPro" id="IPR036852">
    <property type="entry name" value="Peptidase_S8/S53_dom_sf"/>
</dbReference>
<dbReference type="Gene3D" id="2.60.40.2310">
    <property type="match status" value="1"/>
</dbReference>
<dbReference type="Gene3D" id="3.30.70.80">
    <property type="entry name" value="Peptidase S8 propeptide/proteinase inhibitor I9"/>
    <property type="match status" value="1"/>
</dbReference>
<keyword evidence="6" id="KW-0325">Glycoprotein</keyword>
<evidence type="ECO:0000313" key="14">
    <source>
        <dbReference type="Proteomes" id="UP000822688"/>
    </source>
</evidence>
<dbReference type="CDD" id="cd04852">
    <property type="entry name" value="Peptidases_S8_3"/>
    <property type="match status" value="1"/>
</dbReference>
<feature type="domain" description="Peptidase S8/S53" evidence="10">
    <location>
        <begin position="146"/>
        <end position="640"/>
    </location>
</feature>
<evidence type="ECO:0000256" key="4">
    <source>
        <dbReference type="ARBA" id="ARBA00022801"/>
    </source>
</evidence>
<dbReference type="PROSITE" id="PS00138">
    <property type="entry name" value="SUBTILASE_SER"/>
    <property type="match status" value="1"/>
</dbReference>